<evidence type="ECO:0000256" key="4">
    <source>
        <dbReference type="ARBA" id="ARBA00023136"/>
    </source>
</evidence>
<evidence type="ECO:0000256" key="5">
    <source>
        <dbReference type="SAM" id="Phobius"/>
    </source>
</evidence>
<evidence type="ECO:0000259" key="7">
    <source>
        <dbReference type="Pfam" id="PF26037"/>
    </source>
</evidence>
<dbReference type="Pfam" id="PF07782">
    <property type="entry name" value="DC_STAMP"/>
    <property type="match status" value="1"/>
</dbReference>
<name>A0A1I8A7C8_9BILA</name>
<dbReference type="InterPro" id="IPR058842">
    <property type="entry name" value="DCST1_C"/>
</dbReference>
<keyword evidence="4 5" id="KW-0472">Membrane</keyword>
<comment type="subcellular location">
    <subcellularLocation>
        <location evidence="1">Membrane</location>
        <topology evidence="1">Multi-pass membrane protein</topology>
    </subcellularLocation>
</comment>
<evidence type="ECO:0000256" key="3">
    <source>
        <dbReference type="ARBA" id="ARBA00022989"/>
    </source>
</evidence>
<keyword evidence="3 5" id="KW-1133">Transmembrane helix</keyword>
<feature type="domain" description="Dendritic cell-specific transmembrane protein-like" evidence="6">
    <location>
        <begin position="533"/>
        <end position="716"/>
    </location>
</feature>
<evidence type="ECO:0000259" key="6">
    <source>
        <dbReference type="Pfam" id="PF07782"/>
    </source>
</evidence>
<feature type="domain" description="E3 ubiquitin-protein ligase DCST1-like C-terminal" evidence="7">
    <location>
        <begin position="769"/>
        <end position="810"/>
    </location>
</feature>
<feature type="transmembrane region" description="Helical" evidence="5">
    <location>
        <begin position="589"/>
        <end position="610"/>
    </location>
</feature>
<feature type="transmembrane region" description="Helical" evidence="5">
    <location>
        <begin position="177"/>
        <end position="203"/>
    </location>
</feature>
<evidence type="ECO:0000313" key="9">
    <source>
        <dbReference type="WBParaSite" id="L893_g33742.t1"/>
    </source>
</evidence>
<feature type="transmembrane region" description="Helical" evidence="5">
    <location>
        <begin position="138"/>
        <end position="157"/>
    </location>
</feature>
<evidence type="ECO:0000256" key="1">
    <source>
        <dbReference type="ARBA" id="ARBA00004141"/>
    </source>
</evidence>
<dbReference type="PANTHER" id="PTHR21041">
    <property type="entry name" value="DENDRITIC CELL-SPECIFIC TRANSMEMBRANE PROTEIN"/>
    <property type="match status" value="1"/>
</dbReference>
<evidence type="ECO:0000313" key="8">
    <source>
        <dbReference type="Proteomes" id="UP000095287"/>
    </source>
</evidence>
<protein>
    <submittedName>
        <fullName evidence="9">DC_STAMP domain-containing protein</fullName>
    </submittedName>
</protein>
<sequence length="850" mass="98149">MARYEASSLCTNYNAQDVTHDTTNIKMNSRISTFVNEEYGCVTVVFPRKISFGSEFSVTYSYISKPNFGPFDALEPETCVLSTYCSRFCRPGRLKMTFSLLNLFLEPYRERHRKATKRGLLCDIFFHSGIYDYRLLRILYNLPIGFGLCFGLYMFAWARLNFAYFDETLSEVFKWTLVGSCTLAFALSPVFRCALICTCLGALGGNGQALLSVFVLEQVQVGPINNTITNFKSTANMIVCHLDVQKKLMNQKAELLAGNFTRKVEKEFGKSIEQSKEVVGTVRSSFQPFMEHFDVDNDEERRLERVLANARARRERAQVVQGLDSSKAGTEKENAVDETIELPFWAQFKSKVARTTARRMEQQCQEIIVNSLGECERTFTKLQRECEAKVNWFVNYWFPDVCESLSPIYACKHDQISKKITEACRKPLTEGQGKDAFLTPDFDEELNGFQNMTTDVEKQFKLNMHYQMIEEPRIEDLQRLSDVKVNLEARVTIYQSILKTLKEFISSALIYFIYTMFRDCVNMLTNYLNNIDFKNTYMTRYFYYIDEKRKIEGKQPLLPLTKAEIKKHNLMSPFSPPTRPEIEACWFPLLKWFIVTLISLIILAVDHFFYKVINLGERKFNLTIAGNGLFGDLMRNLLNQESDTSMDTDISSDDCVKSNAVGQLDSEFIVRWIFLPLLAMLVLQVVFGFIIKRVTMFYVVDFIFKRRSKARTIQLYNKILFARLEQRKKDRTRIRRAVRRHALREAQGSVLSRFPLLASIADKLLKTGKCLMCLERAKKATLVNCPQEHCVATYCRKCWIENNEECYGCLAERGVVDDKKTHVVVLQPKPAIVTAETPTKKEKEDAKGFV</sequence>
<keyword evidence="2 5" id="KW-0812">Transmembrane</keyword>
<accession>A0A1I8A7C8</accession>
<reference evidence="9" key="1">
    <citation type="submission" date="2016-11" db="UniProtKB">
        <authorList>
            <consortium name="WormBaseParasite"/>
        </authorList>
    </citation>
    <scope>IDENTIFICATION</scope>
</reference>
<dbReference type="Proteomes" id="UP000095287">
    <property type="component" value="Unplaced"/>
</dbReference>
<dbReference type="AlphaFoldDB" id="A0A1I8A7C8"/>
<feature type="transmembrane region" description="Helical" evidence="5">
    <location>
        <begin position="669"/>
        <end position="691"/>
    </location>
</feature>
<dbReference type="InterPro" id="IPR051856">
    <property type="entry name" value="CSR-E3_Ligase_Protein"/>
</dbReference>
<dbReference type="WBParaSite" id="L893_g33742.t1">
    <property type="protein sequence ID" value="L893_g33742.t1"/>
    <property type="gene ID" value="L893_g33742"/>
</dbReference>
<dbReference type="InterPro" id="IPR012858">
    <property type="entry name" value="DC_STAMP-like"/>
</dbReference>
<dbReference type="GO" id="GO:0016020">
    <property type="term" value="C:membrane"/>
    <property type="evidence" value="ECO:0007669"/>
    <property type="project" value="UniProtKB-SubCell"/>
</dbReference>
<organism evidence="8 9">
    <name type="scientific">Steinernema glaseri</name>
    <dbReference type="NCBI Taxonomy" id="37863"/>
    <lineage>
        <taxon>Eukaryota</taxon>
        <taxon>Metazoa</taxon>
        <taxon>Ecdysozoa</taxon>
        <taxon>Nematoda</taxon>
        <taxon>Chromadorea</taxon>
        <taxon>Rhabditida</taxon>
        <taxon>Tylenchina</taxon>
        <taxon>Panagrolaimomorpha</taxon>
        <taxon>Strongyloidoidea</taxon>
        <taxon>Steinernematidae</taxon>
        <taxon>Steinernema</taxon>
    </lineage>
</organism>
<dbReference type="Pfam" id="PF26037">
    <property type="entry name" value="zf-RING_DCST1_C"/>
    <property type="match status" value="1"/>
</dbReference>
<proteinExistence type="predicted"/>
<evidence type="ECO:0000256" key="2">
    <source>
        <dbReference type="ARBA" id="ARBA00022692"/>
    </source>
</evidence>
<dbReference type="PANTHER" id="PTHR21041:SF17">
    <property type="entry name" value="E3 UBIQUITIN-PROTEIN LIGASE DCST1"/>
    <property type="match status" value="1"/>
</dbReference>
<keyword evidence="8" id="KW-1185">Reference proteome</keyword>